<name>A0ACC4AFE8_POPAL</name>
<keyword evidence="2" id="KW-1185">Reference proteome</keyword>
<organism evidence="1 2">
    <name type="scientific">Populus alba</name>
    <name type="common">White poplar</name>
    <dbReference type="NCBI Taxonomy" id="43335"/>
    <lineage>
        <taxon>Eukaryota</taxon>
        <taxon>Viridiplantae</taxon>
        <taxon>Streptophyta</taxon>
        <taxon>Embryophyta</taxon>
        <taxon>Tracheophyta</taxon>
        <taxon>Spermatophyta</taxon>
        <taxon>Magnoliopsida</taxon>
        <taxon>eudicotyledons</taxon>
        <taxon>Gunneridae</taxon>
        <taxon>Pentapetalae</taxon>
        <taxon>rosids</taxon>
        <taxon>fabids</taxon>
        <taxon>Malpighiales</taxon>
        <taxon>Salicaceae</taxon>
        <taxon>Saliceae</taxon>
        <taxon>Populus</taxon>
    </lineage>
</organism>
<evidence type="ECO:0000313" key="1">
    <source>
        <dbReference type="EMBL" id="KAL3564855.1"/>
    </source>
</evidence>
<reference evidence="1 2" key="1">
    <citation type="journal article" date="2024" name="Plant Biotechnol. J.">
        <title>Genome and CRISPR/Cas9 system of a widespread forest tree (Populus alba) in the world.</title>
        <authorList>
            <person name="Liu Y.J."/>
            <person name="Jiang P.F."/>
            <person name="Han X.M."/>
            <person name="Li X.Y."/>
            <person name="Wang H.M."/>
            <person name="Wang Y.J."/>
            <person name="Wang X.X."/>
            <person name="Zeng Q.Y."/>
        </authorList>
    </citation>
    <scope>NUCLEOTIDE SEQUENCE [LARGE SCALE GENOMIC DNA]</scope>
    <source>
        <strain evidence="2">cv. PAL-ZL1</strain>
    </source>
</reference>
<dbReference type="EMBL" id="RCHU02000019">
    <property type="protein sequence ID" value="KAL3564855.1"/>
    <property type="molecule type" value="Genomic_DNA"/>
</dbReference>
<evidence type="ECO:0000313" key="2">
    <source>
        <dbReference type="Proteomes" id="UP000309997"/>
    </source>
</evidence>
<proteinExistence type="predicted"/>
<protein>
    <submittedName>
        <fullName evidence="1">Uncharacterized protein</fullName>
    </submittedName>
</protein>
<accession>A0ACC4AFE8</accession>
<dbReference type="Proteomes" id="UP000309997">
    <property type="component" value="Unassembled WGS sequence"/>
</dbReference>
<gene>
    <name evidence="1" type="ORF">D5086_032901</name>
</gene>
<comment type="caution">
    <text evidence="1">The sequence shown here is derived from an EMBL/GenBank/DDBJ whole genome shotgun (WGS) entry which is preliminary data.</text>
</comment>
<sequence>MYKYADTKTTQEKFILVYRRLWIHAASKVPEEDTIKAMEDFYREIYAVNGITDLKFPEHYPVSRLLGCVEVVGCVKCEELASWEAVPEGVRLEGQTDFCWLCEQPQVHEAAIRGLVPVKGPMPVKFPLPNPQDPFSLKPGSISVGFSYNKASVVEKSEGLSAAIACARAAATQFNKKDQNLVSNTTTNSYSNSTSSGRPDSKSLEEDKMLESCSAGGSGEEASVSSKTEQLNPIKCEESSSRGQTR</sequence>